<feature type="region of interest" description="Disordered" evidence="1">
    <location>
        <begin position="1"/>
        <end position="34"/>
    </location>
</feature>
<evidence type="ECO:0000313" key="2">
    <source>
        <dbReference type="EMBL" id="GAA4916907.1"/>
    </source>
</evidence>
<gene>
    <name evidence="2" type="ORF">GCM10025790_10400</name>
</gene>
<proteinExistence type="predicted"/>
<name>A0ABP9FTM7_9MICC</name>
<accession>A0ABP9FTM7</accession>
<evidence type="ECO:0000256" key="1">
    <source>
        <dbReference type="SAM" id="MobiDB-lite"/>
    </source>
</evidence>
<comment type="caution">
    <text evidence="2">The sequence shown here is derived from an EMBL/GenBank/DDBJ whole genome shotgun (WGS) entry which is preliminary data.</text>
</comment>
<evidence type="ECO:0000313" key="3">
    <source>
        <dbReference type="Proteomes" id="UP001500368"/>
    </source>
</evidence>
<reference evidence="3" key="1">
    <citation type="journal article" date="2019" name="Int. J. Syst. Evol. Microbiol.">
        <title>The Global Catalogue of Microorganisms (GCM) 10K type strain sequencing project: providing services to taxonomists for standard genome sequencing and annotation.</title>
        <authorList>
            <consortium name="The Broad Institute Genomics Platform"/>
            <consortium name="The Broad Institute Genome Sequencing Center for Infectious Disease"/>
            <person name="Wu L."/>
            <person name="Ma J."/>
        </authorList>
    </citation>
    <scope>NUCLEOTIDE SEQUENCE [LARGE SCALE GENOMIC DNA]</scope>
    <source>
        <strain evidence="3">JCM 19129</strain>
    </source>
</reference>
<keyword evidence="3" id="KW-1185">Reference proteome</keyword>
<protein>
    <submittedName>
        <fullName evidence="2">Uncharacterized protein</fullName>
    </submittedName>
</protein>
<dbReference type="Proteomes" id="UP001500368">
    <property type="component" value="Unassembled WGS sequence"/>
</dbReference>
<dbReference type="EMBL" id="BAABLW010000005">
    <property type="protein sequence ID" value="GAA4916907.1"/>
    <property type="molecule type" value="Genomic_DNA"/>
</dbReference>
<organism evidence="2 3">
    <name type="scientific">Nesterenkonia rhizosphaerae</name>
    <dbReference type="NCBI Taxonomy" id="1348272"/>
    <lineage>
        <taxon>Bacteria</taxon>
        <taxon>Bacillati</taxon>
        <taxon>Actinomycetota</taxon>
        <taxon>Actinomycetes</taxon>
        <taxon>Micrococcales</taxon>
        <taxon>Micrococcaceae</taxon>
        <taxon>Nesterenkonia</taxon>
    </lineage>
</organism>
<sequence length="56" mass="6215">MVFSPRGCGKSRTVQKKSEKSGTPSSVDPSHLDWNPNFFGTMNVETPQNSQNRFAV</sequence>